<organism evidence="2 3">
    <name type="scientific">Limosilactobacillus ingluviei DSM 15946</name>
    <dbReference type="NCBI Taxonomy" id="1423760"/>
    <lineage>
        <taxon>Bacteria</taxon>
        <taxon>Bacillati</taxon>
        <taxon>Bacillota</taxon>
        <taxon>Bacilli</taxon>
        <taxon>Lactobacillales</taxon>
        <taxon>Lactobacillaceae</taxon>
        <taxon>Limosilactobacillus</taxon>
    </lineage>
</organism>
<dbReference type="GO" id="GO:0090589">
    <property type="term" value="F:protein-phosphocysteine-trehalose phosphotransferase system transporter activity"/>
    <property type="evidence" value="ECO:0007669"/>
    <property type="project" value="TreeGrafter"/>
</dbReference>
<dbReference type="PANTHER" id="PTHR30175">
    <property type="entry name" value="PHOSPHOTRANSFERASE SYSTEM TRANSPORT PROTEIN"/>
    <property type="match status" value="1"/>
</dbReference>
<evidence type="ECO:0000313" key="2">
    <source>
        <dbReference type="EMBL" id="KRL87889.1"/>
    </source>
</evidence>
<keyword evidence="2" id="KW-0808">Transferase</keyword>
<sequence>MASSFITANESAAVLAVAIKSKKKDRKSLGIAAAIYGINLRFRKVFISGLAGSAVGGLITGLMHGSMYGFTGSLIGFSSFFNPAYPTDLNSFYAFLFSSLAAIIVSFIVAWVWGYNDQMEMGKKVTKKQTPK</sequence>
<name>A0A0R1U3L6_9LACO</name>
<dbReference type="Proteomes" id="UP000050816">
    <property type="component" value="Unassembled WGS sequence"/>
</dbReference>
<dbReference type="PANTHER" id="PTHR30175:SF1">
    <property type="entry name" value="PTS SYSTEM ARBUTIN-, CELLOBIOSE-, AND SALICIN-SPECIFIC EIIBC COMPONENT-RELATED"/>
    <property type="match status" value="1"/>
</dbReference>
<dbReference type="PATRIC" id="fig|1423760.3.peg.813"/>
<accession>A0A0R1U3L6</accession>
<keyword evidence="1" id="KW-1133">Transmembrane helix</keyword>
<dbReference type="GO" id="GO:0005886">
    <property type="term" value="C:plasma membrane"/>
    <property type="evidence" value="ECO:0007669"/>
    <property type="project" value="TreeGrafter"/>
</dbReference>
<feature type="transmembrane region" description="Helical" evidence="1">
    <location>
        <begin position="45"/>
        <end position="71"/>
    </location>
</feature>
<comment type="caution">
    <text evidence="2">The sequence shown here is derived from an EMBL/GenBank/DDBJ whole genome shotgun (WGS) entry which is preliminary data.</text>
</comment>
<evidence type="ECO:0000256" key="1">
    <source>
        <dbReference type="SAM" id="Phobius"/>
    </source>
</evidence>
<keyword evidence="1" id="KW-0472">Membrane</keyword>
<feature type="transmembrane region" description="Helical" evidence="1">
    <location>
        <begin position="91"/>
        <end position="114"/>
    </location>
</feature>
<gene>
    <name evidence="2" type="ORF">FC43_GL000791</name>
</gene>
<dbReference type="AlphaFoldDB" id="A0A0R1U3L6"/>
<reference evidence="2 3" key="1">
    <citation type="journal article" date="2015" name="Genome Announc.">
        <title>Expanding the biotechnology potential of lactobacilli through comparative genomics of 213 strains and associated genera.</title>
        <authorList>
            <person name="Sun Z."/>
            <person name="Harris H.M."/>
            <person name="McCann A."/>
            <person name="Guo C."/>
            <person name="Argimon S."/>
            <person name="Zhang W."/>
            <person name="Yang X."/>
            <person name="Jeffery I.B."/>
            <person name="Cooney J.C."/>
            <person name="Kagawa T.F."/>
            <person name="Liu W."/>
            <person name="Song Y."/>
            <person name="Salvetti E."/>
            <person name="Wrobel A."/>
            <person name="Rasinkangas P."/>
            <person name="Parkhill J."/>
            <person name="Rea M.C."/>
            <person name="O'Sullivan O."/>
            <person name="Ritari J."/>
            <person name="Douillard F.P."/>
            <person name="Paul Ross R."/>
            <person name="Yang R."/>
            <person name="Briner A.E."/>
            <person name="Felis G.E."/>
            <person name="de Vos W.M."/>
            <person name="Barrangou R."/>
            <person name="Klaenhammer T.R."/>
            <person name="Caufield P.W."/>
            <person name="Cui Y."/>
            <person name="Zhang H."/>
            <person name="O'Toole P.W."/>
        </authorList>
    </citation>
    <scope>NUCLEOTIDE SEQUENCE [LARGE SCALE GENOMIC DNA]</scope>
    <source>
        <strain evidence="2 3">DSM 15946</strain>
    </source>
</reference>
<dbReference type="GO" id="GO:0009401">
    <property type="term" value="P:phosphoenolpyruvate-dependent sugar phosphotransferase system"/>
    <property type="evidence" value="ECO:0007669"/>
    <property type="project" value="TreeGrafter"/>
</dbReference>
<evidence type="ECO:0000313" key="3">
    <source>
        <dbReference type="Proteomes" id="UP000050816"/>
    </source>
</evidence>
<dbReference type="InterPro" id="IPR050558">
    <property type="entry name" value="PTS_Sugar-Specific_Components"/>
</dbReference>
<proteinExistence type="predicted"/>
<dbReference type="EMBL" id="AZFK01000086">
    <property type="protein sequence ID" value="KRL87889.1"/>
    <property type="molecule type" value="Genomic_DNA"/>
</dbReference>
<dbReference type="GO" id="GO:0015771">
    <property type="term" value="P:trehalose transport"/>
    <property type="evidence" value="ECO:0007669"/>
    <property type="project" value="TreeGrafter"/>
</dbReference>
<protein>
    <submittedName>
        <fullName evidence="2">Putative sucrose-specific phosphotransferase system (PTS), IIABC component</fullName>
    </submittedName>
</protein>
<keyword evidence="1" id="KW-0812">Transmembrane</keyword>